<feature type="compositionally biased region" description="Basic and acidic residues" evidence="2">
    <location>
        <begin position="533"/>
        <end position="547"/>
    </location>
</feature>
<dbReference type="GO" id="GO:0000993">
    <property type="term" value="F:RNA polymerase II complex binding"/>
    <property type="evidence" value="ECO:0007669"/>
    <property type="project" value="InterPro"/>
</dbReference>
<dbReference type="PANTHER" id="PTHR15921">
    <property type="entry name" value="PRE-MRNA CLEAVAGE COMPLEX II"/>
    <property type="match status" value="1"/>
</dbReference>
<name>A0AAD9L444_RIDPI</name>
<dbReference type="InterPro" id="IPR006569">
    <property type="entry name" value="CID_dom"/>
</dbReference>
<dbReference type="SUPFAM" id="SSF48464">
    <property type="entry name" value="ENTH/VHS domain"/>
    <property type="match status" value="1"/>
</dbReference>
<feature type="compositionally biased region" description="Basic and acidic residues" evidence="2">
    <location>
        <begin position="350"/>
        <end position="368"/>
    </location>
</feature>
<organism evidence="5 6">
    <name type="scientific">Ridgeia piscesae</name>
    <name type="common">Tubeworm</name>
    <dbReference type="NCBI Taxonomy" id="27915"/>
    <lineage>
        <taxon>Eukaryota</taxon>
        <taxon>Metazoa</taxon>
        <taxon>Spiralia</taxon>
        <taxon>Lophotrochozoa</taxon>
        <taxon>Annelida</taxon>
        <taxon>Polychaeta</taxon>
        <taxon>Sedentaria</taxon>
        <taxon>Canalipalpata</taxon>
        <taxon>Sabellida</taxon>
        <taxon>Siboglinidae</taxon>
        <taxon>Ridgeia</taxon>
    </lineage>
</organism>
<dbReference type="GO" id="GO:0005849">
    <property type="term" value="C:mRNA cleavage factor complex"/>
    <property type="evidence" value="ECO:0007669"/>
    <property type="project" value="TreeGrafter"/>
</dbReference>
<proteinExistence type="predicted"/>
<dbReference type="InterPro" id="IPR045154">
    <property type="entry name" value="PCF11-like"/>
</dbReference>
<keyword evidence="1" id="KW-0175">Coiled coil</keyword>
<feature type="compositionally biased region" description="Low complexity" evidence="2">
    <location>
        <begin position="1763"/>
        <end position="1781"/>
    </location>
</feature>
<feature type="compositionally biased region" description="Basic and acidic residues" evidence="2">
    <location>
        <begin position="505"/>
        <end position="523"/>
    </location>
</feature>
<gene>
    <name evidence="5" type="ORF">NP493_351g02021</name>
</gene>
<dbReference type="InterPro" id="IPR002014">
    <property type="entry name" value="VHS_dom"/>
</dbReference>
<dbReference type="SMART" id="SM00582">
    <property type="entry name" value="RPR"/>
    <property type="match status" value="1"/>
</dbReference>
<dbReference type="GO" id="GO:0005737">
    <property type="term" value="C:cytoplasm"/>
    <property type="evidence" value="ECO:0007669"/>
    <property type="project" value="TreeGrafter"/>
</dbReference>
<evidence type="ECO:0008006" key="7">
    <source>
        <dbReference type="Google" id="ProtNLM"/>
    </source>
</evidence>
<feature type="compositionally biased region" description="Polar residues" evidence="2">
    <location>
        <begin position="258"/>
        <end position="278"/>
    </location>
</feature>
<dbReference type="GO" id="GO:0035091">
    <property type="term" value="F:phosphatidylinositol binding"/>
    <property type="evidence" value="ECO:0007669"/>
    <property type="project" value="InterPro"/>
</dbReference>
<accession>A0AAD9L444</accession>
<keyword evidence="6" id="KW-1185">Reference proteome</keyword>
<evidence type="ECO:0000313" key="6">
    <source>
        <dbReference type="Proteomes" id="UP001209878"/>
    </source>
</evidence>
<comment type="caution">
    <text evidence="5">The sequence shown here is derived from an EMBL/GenBank/DDBJ whole genome shotgun (WGS) entry which is preliminary data.</text>
</comment>
<evidence type="ECO:0000256" key="1">
    <source>
        <dbReference type="SAM" id="Coils"/>
    </source>
</evidence>
<dbReference type="EMBL" id="JAODUO010000352">
    <property type="protein sequence ID" value="KAK2182480.1"/>
    <property type="molecule type" value="Genomic_DNA"/>
</dbReference>
<dbReference type="PROSITE" id="PS51391">
    <property type="entry name" value="CID"/>
    <property type="match status" value="1"/>
</dbReference>
<dbReference type="GO" id="GO:0043130">
    <property type="term" value="F:ubiquitin binding"/>
    <property type="evidence" value="ECO:0007669"/>
    <property type="project" value="InterPro"/>
</dbReference>
<feature type="region of interest" description="Disordered" evidence="2">
    <location>
        <begin position="1871"/>
        <end position="1914"/>
    </location>
</feature>
<dbReference type="PROSITE" id="PS50179">
    <property type="entry name" value="VHS"/>
    <property type="match status" value="1"/>
</dbReference>
<feature type="compositionally biased region" description="Basic and acidic residues" evidence="2">
    <location>
        <begin position="281"/>
        <end position="298"/>
    </location>
</feature>
<dbReference type="GO" id="GO:0031124">
    <property type="term" value="P:mRNA 3'-end processing"/>
    <property type="evidence" value="ECO:0007669"/>
    <property type="project" value="InterPro"/>
</dbReference>
<dbReference type="InterPro" id="IPR048830">
    <property type="entry name" value="PCF11_helical"/>
</dbReference>
<dbReference type="Pfam" id="PF04818">
    <property type="entry name" value="CID"/>
    <property type="match status" value="1"/>
</dbReference>
<feature type="compositionally biased region" description="Polar residues" evidence="2">
    <location>
        <begin position="894"/>
        <end position="905"/>
    </location>
</feature>
<feature type="compositionally biased region" description="Pro residues" evidence="2">
    <location>
        <begin position="878"/>
        <end position="887"/>
    </location>
</feature>
<dbReference type="Pfam" id="PF23228">
    <property type="entry name" value="zf_PCFS4"/>
    <property type="match status" value="1"/>
</dbReference>
<feature type="coiled-coil region" evidence="1">
    <location>
        <begin position="179"/>
        <end position="218"/>
    </location>
</feature>
<dbReference type="InterPro" id="IPR008942">
    <property type="entry name" value="ENTH_VHS"/>
</dbReference>
<dbReference type="GO" id="GO:0003729">
    <property type="term" value="F:mRNA binding"/>
    <property type="evidence" value="ECO:0007669"/>
    <property type="project" value="InterPro"/>
</dbReference>
<dbReference type="GO" id="GO:0006369">
    <property type="term" value="P:termination of RNA polymerase II transcription"/>
    <property type="evidence" value="ECO:0007669"/>
    <property type="project" value="InterPro"/>
</dbReference>
<dbReference type="Proteomes" id="UP001209878">
    <property type="component" value="Unassembled WGS sequence"/>
</dbReference>
<protein>
    <recommendedName>
        <fullName evidence="7">Pre-mRNA cleavage complex 2 protein Pcf11</fullName>
    </recommendedName>
</protein>
<dbReference type="Gene3D" id="1.25.40.90">
    <property type="match status" value="1"/>
</dbReference>
<dbReference type="InterPro" id="IPR047415">
    <property type="entry name" value="Pcf11_CID"/>
</dbReference>
<evidence type="ECO:0000259" key="3">
    <source>
        <dbReference type="PROSITE" id="PS50179"/>
    </source>
</evidence>
<feature type="region of interest" description="Disordered" evidence="2">
    <location>
        <begin position="348"/>
        <end position="583"/>
    </location>
</feature>
<reference evidence="5" key="1">
    <citation type="journal article" date="2023" name="Mol. Biol. Evol.">
        <title>Third-Generation Sequencing Reveals the Adaptive Role of the Epigenome in Three Deep-Sea Polychaetes.</title>
        <authorList>
            <person name="Perez M."/>
            <person name="Aroh O."/>
            <person name="Sun Y."/>
            <person name="Lan Y."/>
            <person name="Juniper S.K."/>
            <person name="Young C.R."/>
            <person name="Angers B."/>
            <person name="Qian P.Y."/>
        </authorList>
    </citation>
    <scope>NUCLEOTIDE SEQUENCE</scope>
    <source>
        <strain evidence="5">R07B-5</strain>
    </source>
</reference>
<feature type="compositionally biased region" description="Basic and acidic residues" evidence="2">
    <location>
        <begin position="478"/>
        <end position="488"/>
    </location>
</feature>
<dbReference type="PANTHER" id="PTHR15921:SF3">
    <property type="entry name" value="PRE-MRNA CLEAVAGE COMPLEX 2 PROTEIN PCF11"/>
    <property type="match status" value="1"/>
</dbReference>
<feature type="region of interest" description="Disordered" evidence="2">
    <location>
        <begin position="1241"/>
        <end position="1341"/>
    </location>
</feature>
<feature type="domain" description="VHS" evidence="3">
    <location>
        <begin position="24"/>
        <end position="112"/>
    </location>
</feature>
<evidence type="ECO:0000259" key="4">
    <source>
        <dbReference type="PROSITE" id="PS51391"/>
    </source>
</evidence>
<feature type="domain" description="CID" evidence="4">
    <location>
        <begin position="1"/>
        <end position="130"/>
    </location>
</feature>
<feature type="compositionally biased region" description="Basic and acidic residues" evidence="2">
    <location>
        <begin position="375"/>
        <end position="402"/>
    </location>
</feature>
<dbReference type="Pfam" id="PF20845">
    <property type="entry name" value="Pcf11_helical"/>
    <property type="match status" value="1"/>
</dbReference>
<evidence type="ECO:0000256" key="2">
    <source>
        <dbReference type="SAM" id="MobiDB-lite"/>
    </source>
</evidence>
<feature type="compositionally biased region" description="Basic and acidic residues" evidence="2">
    <location>
        <begin position="441"/>
        <end position="468"/>
    </location>
</feature>
<feature type="region of interest" description="Disordered" evidence="2">
    <location>
        <begin position="1751"/>
        <end position="1788"/>
    </location>
</feature>
<dbReference type="CDD" id="cd16982">
    <property type="entry name" value="CID_Pcf11"/>
    <property type="match status" value="1"/>
</dbReference>
<feature type="compositionally biased region" description="Low complexity" evidence="2">
    <location>
        <begin position="1871"/>
        <end position="1895"/>
    </location>
</feature>
<dbReference type="InterPro" id="IPR057242">
    <property type="entry name" value="PCFS4-like"/>
</dbReference>
<feature type="region of interest" description="Disordered" evidence="2">
    <location>
        <begin position="258"/>
        <end position="321"/>
    </location>
</feature>
<sequence>MAQEVVEEYTASLADLTFNSKPLINMLTMLAEDNAQYSEQIVQVIEAHMQKVSADKKLPALYLMDSIMKNVRQSNYLQLFAKNIVNNFVRVFEKVDEKRRQAMFKLRQTWADICPAKKLYALDVRVNQIDPAWPVTAPLPEKSVANIHINPRFLMKVKSEDMTAWKEQDEEDARQKQAEEVMRQQLLSKQQELLQLQQKRLELELATARSQLQQQAEQSAQTVLPAVGAAQSHTLQVLPLPEVETIPAVNHFTPQALVTPQPSTAPLTIPTTARVNQQDPRLARDLARDPRLANRDPRSSAPPQWQTAVVHPAVQSKPQEGQALPVVLSSSSDESVLSSSKSDISLGTMELKDEKTKKPAEKTTEKLVKMSNEPSAKKEDENAPTKIEQKPDKNVPKKDDKPSTSAPKAVEGVQKVTSSTTSSHEKRISRASTSHSRSRSHAGDRTKEKDSKGNKDAKAKSSKDDARSRSRSPRSTRLPREHPDYDRRYNKRASVNADRRRRSHEHSPTDKKETMSLRSGEKHKLGRGNGHPLEARAWKGKVDRAHMEVTGGKVTDNRDTGPAAKRLKRQENSAPANEKHEALSDDLADLFGKEDKDYRMMGPPVTPKLDIEAARAARNSVDLVLPSPKQEEWKRFKESRPGDFPFVQPRSSAMDVDIRSRDVDLRQPMLSPPGCGMGSMRRPYMPRIPKVMHRDEGKDLVIPRQLRLDQEEIVLRQAEEQVKLGTLSRAEHQDLKLKLKRLYILQKIQQDGPAEMDMNRPPHGRFNGPNTGYFDDRGNVQKRFWGPGPPRHGRNEERMGSPARFMEGANSPHHDTDERRSNRAPLMPTPHPENDFVEGPNMKPPQRPLNNGPGFEHDSEMGFRGGRPFPQTDRQMPLLPPPLPPLPGHAHQQPLLQSPSNNPQDPSREFSFTDKPWYNTDRHYVFEHDERWMMRVRQHFDNNKSTEVVIDGKSYRVTNNRPRVVHIGNEHIEVRLDLDARRVFVGQNISYLIGSPEIMETINGQRHQIHFRGPIKRLWIDGHQFELWLDAPPEKVTIANVEYSMQLNSMRGVVLVNDNVVCPLSEQPQIINLGNSKHEIHFNQPSKQILIDGKLCELNFTGKFPVVIMNGKAHGIRFDGGQREILVNGRPWTVSVDKPRKARLAGPRPYLIALGGPGHEVIIDDQWCVVKFNGPEVFFTIGYRKFRLQLKGSAPEVKILGEVITPEQAVKIYGPNPMQPMPPRQVLAPPHGMVEPGCNEPGFRPGGGPPFLQINDRFGPQGRPGFPSPHHDDSFQGRRNNSVPSLLDMDVKPSMAMKNEPHLEGPPHGEPGFGQPPRGPGPEFTGGPRPNLMGQPRLEGPHGPFPDIRPNMGMGGLHDGPRPPFIGPMSGVDQSVRPMMGDMNTNGPAGMMPGHSGMMPNQGGMMPNQGGMMPNQGGMMLNQGNIMPNQGGMMQNQGGMPPLMSSQQQPMPGNQVFLQTGGMVPGGMQMGSGSVPGQMPNMGGMNYMQQPQQMITGATPGSAIPGMMPGQGGAVPQLQPMNSQVDVDDLLTKLMAAGIINESKAEVKAEVKEEKEVNEKTLVKEEIKKVEEVKFEDVPDLSDFDIQKMKTCYNGVLQRLYTGIQCSSCGVRFMAADTEQYREHLDWHFRQNRKEKEEIKVAKFRRWYYAAADWIQFEEIGDAEENAQSNYFENMMQLAQEQQGFGSLPGQTELISCPAALGNEKDDVCAICGDPFEQFWDEEQEAWHLKDAIRVSGETYHPVCYEDAKESGLAEGLTTPDAQQQQQEQGGQQQQQQQQQQPPDPITNPLAYLNMLNQQKQSQKQQDCAATVPATAVTVAVKQEPMDTCQTGATIMVTVISSAQPTTMTTAVQGTPVKCDNVVPTTICVGQSSSTDTATSLATASTSQETATKQTDSTGTGPVIKTEPTDVPKS</sequence>
<evidence type="ECO:0000313" key="5">
    <source>
        <dbReference type="EMBL" id="KAK2182480.1"/>
    </source>
</evidence>
<feature type="compositionally biased region" description="Basic and acidic residues" evidence="2">
    <location>
        <begin position="812"/>
        <end position="821"/>
    </location>
</feature>
<feature type="region of interest" description="Disordered" evidence="2">
    <location>
        <begin position="785"/>
        <end position="914"/>
    </location>
</feature>